<keyword evidence="5" id="KW-0711">Selenium</keyword>
<dbReference type="InterPro" id="IPR016188">
    <property type="entry name" value="PurM-like_N"/>
</dbReference>
<dbReference type="SUPFAM" id="SSF56042">
    <property type="entry name" value="PurM C-terminal domain-like"/>
    <property type="match status" value="1"/>
</dbReference>
<dbReference type="GO" id="GO:0005737">
    <property type="term" value="C:cytoplasm"/>
    <property type="evidence" value="ECO:0007669"/>
    <property type="project" value="TreeGrafter"/>
</dbReference>
<evidence type="ECO:0000256" key="2">
    <source>
        <dbReference type="ARBA" id="ARBA00022741"/>
    </source>
</evidence>
<dbReference type="PANTHER" id="PTHR10256:SF0">
    <property type="entry name" value="INACTIVE SELENIDE, WATER DIKINASE-LIKE PROTEIN-RELATED"/>
    <property type="match status" value="1"/>
</dbReference>
<dbReference type="AlphaFoldDB" id="A0A1M5RFF6"/>
<dbReference type="Gene3D" id="3.50.50.100">
    <property type="match status" value="1"/>
</dbReference>
<dbReference type="PRINTS" id="PR00368">
    <property type="entry name" value="FADPNR"/>
</dbReference>
<dbReference type="SUPFAM" id="SSF55326">
    <property type="entry name" value="PurM N-terminal domain-like"/>
    <property type="match status" value="1"/>
</dbReference>
<dbReference type="NCBIfam" id="TIGR00476">
    <property type="entry name" value="selD"/>
    <property type="match status" value="1"/>
</dbReference>
<organism evidence="9 10">
    <name type="scientific">Cognatiyoonia sediminum</name>
    <dbReference type="NCBI Taxonomy" id="1508389"/>
    <lineage>
        <taxon>Bacteria</taxon>
        <taxon>Pseudomonadati</taxon>
        <taxon>Pseudomonadota</taxon>
        <taxon>Alphaproteobacteria</taxon>
        <taxon>Rhodobacterales</taxon>
        <taxon>Paracoccaceae</taxon>
        <taxon>Cognatiyoonia</taxon>
    </lineage>
</organism>
<evidence type="ECO:0000259" key="8">
    <source>
        <dbReference type="Pfam" id="PF07992"/>
    </source>
</evidence>
<name>A0A1M5RFF6_9RHOB</name>
<dbReference type="NCBIfam" id="TIGR03169">
    <property type="entry name" value="Nterm_to_SelD"/>
    <property type="match status" value="1"/>
</dbReference>
<dbReference type="RefSeq" id="WP_072901662.1">
    <property type="nucleotide sequence ID" value="NZ_FQXB01000004.1"/>
</dbReference>
<keyword evidence="3" id="KW-0418">Kinase</keyword>
<feature type="domain" description="PurM-like C-terminal" evidence="7">
    <location>
        <begin position="543"/>
        <end position="707"/>
    </location>
</feature>
<dbReference type="InterPro" id="IPR010918">
    <property type="entry name" value="PurM-like_C_dom"/>
</dbReference>
<dbReference type="Pfam" id="PF02769">
    <property type="entry name" value="AIRS_C"/>
    <property type="match status" value="1"/>
</dbReference>
<dbReference type="InterPro" id="IPR036188">
    <property type="entry name" value="FAD/NAD-bd_sf"/>
</dbReference>
<gene>
    <name evidence="9" type="ORF">SAMN05444003_2550</name>
</gene>
<dbReference type="Gene3D" id="3.90.650.10">
    <property type="entry name" value="PurM-like C-terminal domain"/>
    <property type="match status" value="1"/>
</dbReference>
<evidence type="ECO:0000259" key="7">
    <source>
        <dbReference type="Pfam" id="PF02769"/>
    </source>
</evidence>
<dbReference type="OrthoDB" id="9767928at2"/>
<accession>A0A1M5RFF6</accession>
<keyword evidence="2" id="KW-0547">Nucleotide-binding</keyword>
<reference evidence="9 10" key="1">
    <citation type="submission" date="2016-11" db="EMBL/GenBank/DDBJ databases">
        <authorList>
            <person name="Jaros S."/>
            <person name="Januszkiewicz K."/>
            <person name="Wedrychowicz H."/>
        </authorList>
    </citation>
    <scope>NUCLEOTIDE SEQUENCE [LARGE SCALE GENOMIC DNA]</scope>
    <source>
        <strain evidence="9 10">DSM 28715</strain>
    </source>
</reference>
<dbReference type="STRING" id="1508389.SAMN05444003_2550"/>
<feature type="domain" description="FAD/NAD(P)-binding" evidence="8">
    <location>
        <begin position="9"/>
        <end position="284"/>
    </location>
</feature>
<dbReference type="GO" id="GO:0016491">
    <property type="term" value="F:oxidoreductase activity"/>
    <property type="evidence" value="ECO:0007669"/>
    <property type="project" value="InterPro"/>
</dbReference>
<evidence type="ECO:0000313" key="9">
    <source>
        <dbReference type="EMBL" id="SHH24836.1"/>
    </source>
</evidence>
<dbReference type="SUPFAM" id="SSF51905">
    <property type="entry name" value="FAD/NAD(P)-binding domain"/>
    <property type="match status" value="2"/>
</dbReference>
<dbReference type="GO" id="GO:0005524">
    <property type="term" value="F:ATP binding"/>
    <property type="evidence" value="ECO:0007669"/>
    <property type="project" value="UniProtKB-KW"/>
</dbReference>
<dbReference type="GO" id="GO:0016260">
    <property type="term" value="P:selenocysteine biosynthetic process"/>
    <property type="evidence" value="ECO:0007669"/>
    <property type="project" value="TreeGrafter"/>
</dbReference>
<dbReference type="InterPro" id="IPR036676">
    <property type="entry name" value="PurM-like_C_sf"/>
</dbReference>
<evidence type="ECO:0000256" key="1">
    <source>
        <dbReference type="ARBA" id="ARBA00022679"/>
    </source>
</evidence>
<dbReference type="CDD" id="cd02195">
    <property type="entry name" value="SelD"/>
    <property type="match status" value="1"/>
</dbReference>
<dbReference type="PANTHER" id="PTHR10256">
    <property type="entry name" value="SELENIDE, WATER DIKINASE"/>
    <property type="match status" value="1"/>
</dbReference>
<keyword evidence="1" id="KW-0808">Transferase</keyword>
<sequence length="713" mass="75010">MNTLPKVKDLVLVGGGHTHALVLRAWGMNPLAGVRVTVINPAPTAAYSGMLPGFVAGHYTRDELDIDLLRLARFAGARMVVGIVTEIDKDAKMITVPGRPPIAYDLCSIDIGITSEMPKLKGFTEHAIPAKPLAPFAHKWNAFRTSHSEGNIAVIGGGVAGVELAMAMQHAVPKAKVRILDRSKSLTAVGLQGRNRLKRQLTDMGIELVEGASGCEVTADSVVLENGDAIPSDFTVGAAGAEPFEWPKDIGLNMHDGFIAVDATLRSSDPNIFAVGDCAHLTASPRSKAGVFAVREAPFLFDNLRAVLSGGALTNYDPQRDYLKLISMGGKSAMAEKFGRAFHGPLLWKWKDRIDRAFMTKLEDLPVMAKPEVPRTAAIGLKEVLGDKPLCAGCGSKVGNSALKSALTGLPRNARKDVERLPSDDAGVLTVGGQKQVISTDHLRAFTEDPVIMARISAVHALGDIWAMGANPQAATANIVLPQMSEDLQSRTLSEVMSAAQEVFADAGAEIVGGHSSMGAEMSIGFTVTGLLDRDPITLGGAQDGDQLMLTKPIGSGVILAAEMAGAARGWDVHRLFERMCQGQGAAADILSDSHAMTDVTGFGLLGHLWGMCEQSQVAVELTQAAVPFFDGAEALSNEGHRSSIFGSNVASVGAVEGTPHDLLFDPQTSGGLLAAVSGDMAADCVAKLRAAGYEDAMVIGRIIKGPATIKVI</sequence>
<evidence type="ECO:0000256" key="3">
    <source>
        <dbReference type="ARBA" id="ARBA00022777"/>
    </source>
</evidence>
<dbReference type="InterPro" id="IPR023753">
    <property type="entry name" value="FAD/NAD-binding_dom"/>
</dbReference>
<proteinExistence type="predicted"/>
<dbReference type="Pfam" id="PF00586">
    <property type="entry name" value="AIRS"/>
    <property type="match status" value="1"/>
</dbReference>
<dbReference type="Proteomes" id="UP000184074">
    <property type="component" value="Unassembled WGS sequence"/>
</dbReference>
<dbReference type="EMBL" id="FQXB01000004">
    <property type="protein sequence ID" value="SHH24836.1"/>
    <property type="molecule type" value="Genomic_DNA"/>
</dbReference>
<keyword evidence="10" id="KW-1185">Reference proteome</keyword>
<dbReference type="GO" id="GO:0004756">
    <property type="term" value="F:selenide, water dikinase activity"/>
    <property type="evidence" value="ECO:0007669"/>
    <property type="project" value="TreeGrafter"/>
</dbReference>
<dbReference type="InterPro" id="IPR004536">
    <property type="entry name" value="SPS/SelD"/>
</dbReference>
<evidence type="ECO:0000256" key="4">
    <source>
        <dbReference type="ARBA" id="ARBA00022840"/>
    </source>
</evidence>
<evidence type="ECO:0000313" key="10">
    <source>
        <dbReference type="Proteomes" id="UP000184074"/>
    </source>
</evidence>
<evidence type="ECO:0000259" key="6">
    <source>
        <dbReference type="Pfam" id="PF00586"/>
    </source>
</evidence>
<dbReference type="InterPro" id="IPR036921">
    <property type="entry name" value="PurM-like_N_sf"/>
</dbReference>
<feature type="domain" description="PurM-like N-terminal" evidence="6">
    <location>
        <begin position="424"/>
        <end position="531"/>
    </location>
</feature>
<dbReference type="InterPro" id="IPR017584">
    <property type="entry name" value="Pyridine_nucleo_diS_OxRdtase_N"/>
</dbReference>
<protein>
    <submittedName>
        <fullName evidence="9">Selenophosphate synthase</fullName>
    </submittedName>
</protein>
<evidence type="ECO:0000256" key="5">
    <source>
        <dbReference type="ARBA" id="ARBA00023266"/>
    </source>
</evidence>
<dbReference type="Pfam" id="PF07992">
    <property type="entry name" value="Pyr_redox_2"/>
    <property type="match status" value="1"/>
</dbReference>
<dbReference type="Gene3D" id="3.30.1330.10">
    <property type="entry name" value="PurM-like, N-terminal domain"/>
    <property type="match status" value="1"/>
</dbReference>
<keyword evidence="4" id="KW-0067">ATP-binding</keyword>